<dbReference type="NCBIfam" id="TIGR01782">
    <property type="entry name" value="TonB-Xanth-Caul"/>
    <property type="match status" value="1"/>
</dbReference>
<dbReference type="Pfam" id="PF00593">
    <property type="entry name" value="TonB_dep_Rec_b-barrel"/>
    <property type="match status" value="1"/>
</dbReference>
<dbReference type="InterPro" id="IPR012910">
    <property type="entry name" value="Plug_dom"/>
</dbReference>
<evidence type="ECO:0000313" key="9">
    <source>
        <dbReference type="Proteomes" id="UP001216595"/>
    </source>
</evidence>
<dbReference type="EMBL" id="JAQQKW010000010">
    <property type="protein sequence ID" value="MDC7695674.1"/>
    <property type="molecule type" value="Genomic_DNA"/>
</dbReference>
<dbReference type="Pfam" id="PF07715">
    <property type="entry name" value="Plug"/>
    <property type="match status" value="1"/>
</dbReference>
<dbReference type="Proteomes" id="UP001216595">
    <property type="component" value="Unassembled WGS sequence"/>
</dbReference>
<accession>A0ABT5IHN4</accession>
<feature type="domain" description="TonB-dependent receptor-like beta-barrel" evidence="6">
    <location>
        <begin position="514"/>
        <end position="1086"/>
    </location>
</feature>
<dbReference type="InterPro" id="IPR037066">
    <property type="entry name" value="Plug_dom_sf"/>
</dbReference>
<keyword evidence="3" id="KW-0998">Cell outer membrane</keyword>
<evidence type="ECO:0000259" key="6">
    <source>
        <dbReference type="Pfam" id="PF00593"/>
    </source>
</evidence>
<proteinExistence type="inferred from homology"/>
<dbReference type="Gene3D" id="2.40.170.20">
    <property type="entry name" value="TonB-dependent receptor, beta-barrel domain"/>
    <property type="match status" value="1"/>
</dbReference>
<dbReference type="Gene3D" id="2.170.130.10">
    <property type="entry name" value="TonB-dependent receptor, plug domain"/>
    <property type="match status" value="1"/>
</dbReference>
<gene>
    <name evidence="8" type="ORF">PQU94_15460</name>
</gene>
<dbReference type="InterPro" id="IPR000531">
    <property type="entry name" value="Beta-barrel_TonB"/>
</dbReference>
<evidence type="ECO:0000256" key="4">
    <source>
        <dbReference type="RuleBase" id="RU003357"/>
    </source>
</evidence>
<keyword evidence="8" id="KW-0675">Receptor</keyword>
<organism evidence="8 9">
    <name type="scientific">Asticcacaulis currens</name>
    <dbReference type="NCBI Taxonomy" id="2984210"/>
    <lineage>
        <taxon>Bacteria</taxon>
        <taxon>Pseudomonadati</taxon>
        <taxon>Pseudomonadota</taxon>
        <taxon>Alphaproteobacteria</taxon>
        <taxon>Caulobacterales</taxon>
        <taxon>Caulobacteraceae</taxon>
        <taxon>Asticcacaulis</taxon>
    </lineage>
</organism>
<dbReference type="InterPro" id="IPR036942">
    <property type="entry name" value="Beta-barrel_TonB_sf"/>
</dbReference>
<keyword evidence="2 4" id="KW-0472">Membrane</keyword>
<dbReference type="SUPFAM" id="SSF56935">
    <property type="entry name" value="Porins"/>
    <property type="match status" value="1"/>
</dbReference>
<feature type="chain" id="PRO_5046037371" evidence="5">
    <location>
        <begin position="43"/>
        <end position="1123"/>
    </location>
</feature>
<dbReference type="PANTHER" id="PTHR40980:SF3">
    <property type="entry name" value="TONB-DEPENDENT RECEPTOR-LIKE BETA-BARREL DOMAIN-CONTAINING PROTEIN"/>
    <property type="match status" value="1"/>
</dbReference>
<keyword evidence="5" id="KW-0732">Signal</keyword>
<reference evidence="8 9" key="1">
    <citation type="submission" date="2023-01" db="EMBL/GenBank/DDBJ databases">
        <title>Novel species of the genus Asticcacaulis isolated from rivers.</title>
        <authorList>
            <person name="Lu H."/>
        </authorList>
    </citation>
    <scope>NUCLEOTIDE SEQUENCE [LARGE SCALE GENOMIC DNA]</scope>
    <source>
        <strain evidence="8 9">DXS10W</strain>
    </source>
</reference>
<protein>
    <submittedName>
        <fullName evidence="8">TonB-dependent receptor</fullName>
    </submittedName>
</protein>
<dbReference type="PANTHER" id="PTHR40980">
    <property type="entry name" value="PLUG DOMAIN-CONTAINING PROTEIN"/>
    <property type="match status" value="1"/>
</dbReference>
<name>A0ABT5IHN4_9CAUL</name>
<dbReference type="RefSeq" id="WP_272742332.1">
    <property type="nucleotide sequence ID" value="NZ_JAQQKW010000010.1"/>
</dbReference>
<feature type="domain" description="TonB-dependent receptor plug" evidence="7">
    <location>
        <begin position="77"/>
        <end position="188"/>
    </location>
</feature>
<comment type="subcellular location">
    <subcellularLocation>
        <location evidence="1 4">Cell outer membrane</location>
    </subcellularLocation>
</comment>
<dbReference type="InterPro" id="IPR010104">
    <property type="entry name" value="TonB_rcpt_bac"/>
</dbReference>
<evidence type="ECO:0000256" key="1">
    <source>
        <dbReference type="ARBA" id="ARBA00004442"/>
    </source>
</evidence>
<evidence type="ECO:0000256" key="2">
    <source>
        <dbReference type="ARBA" id="ARBA00023136"/>
    </source>
</evidence>
<comment type="caution">
    <text evidence="8">The sequence shown here is derived from an EMBL/GenBank/DDBJ whole genome shotgun (WGS) entry which is preliminary data.</text>
</comment>
<comment type="similarity">
    <text evidence="4">Belongs to the TonB-dependent receptor family.</text>
</comment>
<feature type="signal peptide" evidence="5">
    <location>
        <begin position="1"/>
        <end position="42"/>
    </location>
</feature>
<evidence type="ECO:0000259" key="7">
    <source>
        <dbReference type="Pfam" id="PF07715"/>
    </source>
</evidence>
<sequence>MKPVSGTIARNQSVVSGRQGLNGKLLGSTALAVALLSSPAFAQDAAKTPAPEAAKDDVQTVVVTGIRGALQSAAQIKRKSATFVDSITASDVSALPDLSVAEALQRVPGVTVTRFTLGGSPDFPSPEGRGNLIRGLGFVRSEFNGRDAFSANGGRALDWSSIPPQLVGAVDVFKNSSADLIEGGIGGTINLRTLEPFDRKGYFASVSADFNYGDLAKKWSPSYNAVVSNRWQTSNGEFGLMGSYSTSNLKSMIHGWQQPAPIPRGPNTGNVLESNEPASVTTIVPGKTVGAILGFQMRTNEVERDRSSTYLAAQWKNDTMRLTGKYIRVINESQGLEYTLESFPDGGNNQRYSVTNATFDNTTLSGLNRCNVPAASATRPVDYCETQFPINGGLMTSGLVTNDFDSWTGAYGLGVAVLGIGKTERTTTDDISLNFKWRPSDRLYVEIDAHKTTASATSNEMWGGSQTYANAFIVPGLDNPQVTLTADPRTKINAGQIAGNTVVGTDGSGNSVYRIMPGFQKGMNDPNAAFWLYAGEGHRDGDGELTAVRADVQYDFEADSWFKSVKFGVRHSERSQTNKEMDVNWGSIAPAWEGTGLGVFSSQKTPAYDQKDFSDFYRGGVLQGPNTQFLVIRSDLLLDPVAMRNYVYNEPTFVNADGSRKSGWRTQLGADGKPNYDPARVSDIVETTNNAYLMLNFGKEFDNGMSVDGNFGVRYTTTNLDSSGFMAYRSIDADAQTASTTAAPRTADAESRDSVQDFLPETTRYLCPGLPATATPAYFAACPAGQIGKSEARTVSVKDDAYWLPSFNMKWNLNRDMLIRFGASKNLSRPNVQDMRAAQQTSAVTTRVAFPTITDTTDPLYRVDRGAQNITLDQIRVTGGNPLLKPTTAINYDLSFEWYFQGGTVSAAVFKKDLKNIIQGGDYTLGSIKLDGKTVNVVYGGPVNADQAKLQGIELAYQQFYDFLPGWMSHLGLQTNFTYIDSSATPPPAYIDANGDGVPDDFGTIYRFGVDDLLGQSKYIFNVVGIYQDSKWEGRLAYNWRSENLTSYRDYITGDPIYNSDVGFLDGSIKYNVNRQFQVSLNASNLLDTKNKAEAQVNKNGDRVDRFSFLNDRRFVLSLRYQY</sequence>
<evidence type="ECO:0000256" key="5">
    <source>
        <dbReference type="SAM" id="SignalP"/>
    </source>
</evidence>
<keyword evidence="9" id="KW-1185">Reference proteome</keyword>
<keyword evidence="4" id="KW-0798">TonB box</keyword>
<evidence type="ECO:0000313" key="8">
    <source>
        <dbReference type="EMBL" id="MDC7695674.1"/>
    </source>
</evidence>
<evidence type="ECO:0000256" key="3">
    <source>
        <dbReference type="ARBA" id="ARBA00023237"/>
    </source>
</evidence>